<name>A0ABR6EZS6_9SPHI</name>
<evidence type="ECO:0000313" key="2">
    <source>
        <dbReference type="Proteomes" id="UP000636110"/>
    </source>
</evidence>
<organism evidence="1 2">
    <name type="scientific">Pedobacter gandavensis</name>
    <dbReference type="NCBI Taxonomy" id="2679963"/>
    <lineage>
        <taxon>Bacteria</taxon>
        <taxon>Pseudomonadati</taxon>
        <taxon>Bacteroidota</taxon>
        <taxon>Sphingobacteriia</taxon>
        <taxon>Sphingobacteriales</taxon>
        <taxon>Sphingobacteriaceae</taxon>
        <taxon>Pedobacter</taxon>
    </lineage>
</organism>
<dbReference type="Proteomes" id="UP000636110">
    <property type="component" value="Unassembled WGS sequence"/>
</dbReference>
<accession>A0ABR6EZS6</accession>
<protein>
    <submittedName>
        <fullName evidence="1">Uncharacterized protein</fullName>
    </submittedName>
</protein>
<comment type="caution">
    <text evidence="1">The sequence shown here is derived from an EMBL/GenBank/DDBJ whole genome shotgun (WGS) entry which is preliminary data.</text>
</comment>
<keyword evidence="2" id="KW-1185">Reference proteome</keyword>
<dbReference type="EMBL" id="WNXC01000007">
    <property type="protein sequence ID" value="MBB2150671.1"/>
    <property type="molecule type" value="Genomic_DNA"/>
</dbReference>
<dbReference type="RefSeq" id="WP_182959846.1">
    <property type="nucleotide sequence ID" value="NZ_WNXC01000007.1"/>
</dbReference>
<evidence type="ECO:0000313" key="1">
    <source>
        <dbReference type="EMBL" id="MBB2150671.1"/>
    </source>
</evidence>
<proteinExistence type="predicted"/>
<sequence>MNVSELRIGNYVFPDGEIVNEVGSPCEVIGILPNKNIAYQLNDKASDQVKECSHDQVKPISINADWLVNRFGFKDNGGGYFQHEDFNFFLFYVEEDDYYDCYKQVPANDETGDFKTLQHVHKLQNLFFELFDEELINND</sequence>
<gene>
    <name evidence="1" type="ORF">GM920_17370</name>
</gene>
<reference evidence="1 2" key="1">
    <citation type="submission" date="2019-11" db="EMBL/GenBank/DDBJ databases">
        <title>Description of Pedobacter sp. LMG 31462T.</title>
        <authorList>
            <person name="Carlier A."/>
            <person name="Qi S."/>
            <person name="Vandamme P."/>
        </authorList>
    </citation>
    <scope>NUCLEOTIDE SEQUENCE [LARGE SCALE GENOMIC DNA]</scope>
    <source>
        <strain evidence="1 2">LMG 31462</strain>
    </source>
</reference>